<dbReference type="OrthoDB" id="406156at2759"/>
<evidence type="ECO:0000313" key="3">
    <source>
        <dbReference type="Proteomes" id="UP000030671"/>
    </source>
</evidence>
<dbReference type="HOGENOM" id="CLU_010119_10_1_1"/>
<dbReference type="KEGG" id="hir:HETIRDRAFT_331093"/>
<reference evidence="2 3" key="1">
    <citation type="journal article" date="2012" name="New Phytol.">
        <title>Insight into trade-off between wood decay and parasitism from the genome of a fungal forest pathogen.</title>
        <authorList>
            <person name="Olson A."/>
            <person name="Aerts A."/>
            <person name="Asiegbu F."/>
            <person name="Belbahri L."/>
            <person name="Bouzid O."/>
            <person name="Broberg A."/>
            <person name="Canback B."/>
            <person name="Coutinho P.M."/>
            <person name="Cullen D."/>
            <person name="Dalman K."/>
            <person name="Deflorio G."/>
            <person name="van Diepen L.T."/>
            <person name="Dunand C."/>
            <person name="Duplessis S."/>
            <person name="Durling M."/>
            <person name="Gonthier P."/>
            <person name="Grimwood J."/>
            <person name="Fossdal C.G."/>
            <person name="Hansson D."/>
            <person name="Henrissat B."/>
            <person name="Hietala A."/>
            <person name="Himmelstrand K."/>
            <person name="Hoffmeister D."/>
            <person name="Hogberg N."/>
            <person name="James T.Y."/>
            <person name="Karlsson M."/>
            <person name="Kohler A."/>
            <person name="Kues U."/>
            <person name="Lee Y.H."/>
            <person name="Lin Y.C."/>
            <person name="Lind M."/>
            <person name="Lindquist E."/>
            <person name="Lombard V."/>
            <person name="Lucas S."/>
            <person name="Lunden K."/>
            <person name="Morin E."/>
            <person name="Murat C."/>
            <person name="Park J."/>
            <person name="Raffaello T."/>
            <person name="Rouze P."/>
            <person name="Salamov A."/>
            <person name="Schmutz J."/>
            <person name="Solheim H."/>
            <person name="Stahlberg J."/>
            <person name="Velez H."/>
            <person name="de Vries R.P."/>
            <person name="Wiebenga A."/>
            <person name="Woodward S."/>
            <person name="Yakovlev I."/>
            <person name="Garbelotto M."/>
            <person name="Martin F."/>
            <person name="Grigoriev I.V."/>
            <person name="Stenlid J."/>
        </authorList>
    </citation>
    <scope>NUCLEOTIDE SEQUENCE [LARGE SCALE GENOMIC DNA]</scope>
    <source>
        <strain evidence="2 3">TC 32-1</strain>
    </source>
</reference>
<sequence>MPAISLPSVPHWTPAPPTNADLEWAELETIDLAKARSPEGRAEWAIKVRDAMHKQGFLYVVNHGLEKQQAERIFDIAAVPFLQVQPEEKKLYEAKIKETGTFMGYKPLQYWVSILLMWVSHDT</sequence>
<dbReference type="GeneID" id="20671634"/>
<dbReference type="eggNOG" id="KOG0143">
    <property type="taxonomic scope" value="Eukaryota"/>
</dbReference>
<accession>W4JPB9</accession>
<gene>
    <name evidence="2" type="ORF">HETIRDRAFT_331093</name>
</gene>
<feature type="domain" description="Non-haem dioxygenase N-terminal" evidence="1">
    <location>
        <begin position="28"/>
        <end position="108"/>
    </location>
</feature>
<name>W4JPB9_HETIT</name>
<proteinExistence type="predicted"/>
<dbReference type="Pfam" id="PF14226">
    <property type="entry name" value="DIOX_N"/>
    <property type="match status" value="1"/>
</dbReference>
<dbReference type="Proteomes" id="UP000030671">
    <property type="component" value="Unassembled WGS sequence"/>
</dbReference>
<keyword evidence="3" id="KW-1185">Reference proteome</keyword>
<dbReference type="Gene3D" id="2.60.120.330">
    <property type="entry name" value="B-lactam Antibiotic, Isopenicillin N Synthase, Chain"/>
    <property type="match status" value="1"/>
</dbReference>
<protein>
    <recommendedName>
        <fullName evidence="1">Non-haem dioxygenase N-terminal domain-containing protein</fullName>
    </recommendedName>
</protein>
<evidence type="ECO:0000313" key="2">
    <source>
        <dbReference type="EMBL" id="ETW75309.1"/>
    </source>
</evidence>
<organism evidence="2 3">
    <name type="scientific">Heterobasidion irregulare (strain TC 32-1)</name>
    <dbReference type="NCBI Taxonomy" id="747525"/>
    <lineage>
        <taxon>Eukaryota</taxon>
        <taxon>Fungi</taxon>
        <taxon>Dikarya</taxon>
        <taxon>Basidiomycota</taxon>
        <taxon>Agaricomycotina</taxon>
        <taxon>Agaricomycetes</taxon>
        <taxon>Russulales</taxon>
        <taxon>Bondarzewiaceae</taxon>
        <taxon>Heterobasidion</taxon>
        <taxon>Heterobasidion annosum species complex</taxon>
    </lineage>
</organism>
<dbReference type="AlphaFoldDB" id="W4JPB9"/>
<evidence type="ECO:0000259" key="1">
    <source>
        <dbReference type="Pfam" id="PF14226"/>
    </source>
</evidence>
<dbReference type="RefSeq" id="XP_009552740.1">
    <property type="nucleotide sequence ID" value="XM_009554445.1"/>
</dbReference>
<dbReference type="EMBL" id="KI925466">
    <property type="protein sequence ID" value="ETW75309.1"/>
    <property type="molecule type" value="Genomic_DNA"/>
</dbReference>
<dbReference type="SUPFAM" id="SSF51197">
    <property type="entry name" value="Clavaminate synthase-like"/>
    <property type="match status" value="1"/>
</dbReference>
<dbReference type="InParanoid" id="W4JPB9"/>
<dbReference type="InterPro" id="IPR027443">
    <property type="entry name" value="IPNS-like_sf"/>
</dbReference>
<dbReference type="InterPro" id="IPR026992">
    <property type="entry name" value="DIOX_N"/>
</dbReference>